<accession>A0A9D1L1W6</accession>
<dbReference type="SUPFAM" id="SSF53681">
    <property type="entry name" value="Aspartate/glutamate racemase"/>
    <property type="match status" value="2"/>
</dbReference>
<name>A0A9D1L1W6_9FIRM</name>
<reference evidence="1" key="2">
    <citation type="journal article" date="2021" name="PeerJ">
        <title>Extensive microbial diversity within the chicken gut microbiome revealed by metagenomics and culture.</title>
        <authorList>
            <person name="Gilroy R."/>
            <person name="Ravi A."/>
            <person name="Getino M."/>
            <person name="Pursley I."/>
            <person name="Horton D.L."/>
            <person name="Alikhan N.F."/>
            <person name="Baker D."/>
            <person name="Gharbi K."/>
            <person name="Hall N."/>
            <person name="Watson M."/>
            <person name="Adriaenssens E.M."/>
            <person name="Foster-Nyarko E."/>
            <person name="Jarju S."/>
            <person name="Secka A."/>
            <person name="Antonio M."/>
            <person name="Oren A."/>
            <person name="Chaudhuri R.R."/>
            <person name="La Ragione R."/>
            <person name="Hildebrand F."/>
            <person name="Pallen M.J."/>
        </authorList>
    </citation>
    <scope>NUCLEOTIDE SEQUENCE</scope>
    <source>
        <strain evidence="1">1063</strain>
    </source>
</reference>
<gene>
    <name evidence="1" type="ORF">IAD51_06695</name>
</gene>
<organism evidence="1 2">
    <name type="scientific">Candidatus Limadaptatus stercorigallinarum</name>
    <dbReference type="NCBI Taxonomy" id="2840845"/>
    <lineage>
        <taxon>Bacteria</taxon>
        <taxon>Bacillati</taxon>
        <taxon>Bacillota</taxon>
        <taxon>Clostridia</taxon>
        <taxon>Eubacteriales</taxon>
        <taxon>Candidatus Limadaptatus</taxon>
    </lineage>
</organism>
<dbReference type="Proteomes" id="UP000824088">
    <property type="component" value="Unassembled WGS sequence"/>
</dbReference>
<proteinExistence type="predicted"/>
<dbReference type="EMBL" id="DVMN01000120">
    <property type="protein sequence ID" value="HIU21894.1"/>
    <property type="molecule type" value="Genomic_DNA"/>
</dbReference>
<evidence type="ECO:0008006" key="3">
    <source>
        <dbReference type="Google" id="ProtNLM"/>
    </source>
</evidence>
<dbReference type="GO" id="GO:0016855">
    <property type="term" value="F:racemase and epimerase activity, acting on amino acids and derivatives"/>
    <property type="evidence" value="ECO:0007669"/>
    <property type="project" value="InterPro"/>
</dbReference>
<evidence type="ECO:0000313" key="1">
    <source>
        <dbReference type="EMBL" id="HIU21894.1"/>
    </source>
</evidence>
<sequence>MAPTIGVYDSGIGGLTTLALLQTKLPSCGFVYLADTARMPFGSKSRAEIFEAAENAMKLLRSRADAVVFGCNTASVTVRPDGAYKLIPDLDGCTPEKTLVLATPRTLAGLDAAQRGFMCADTPELAVLTEIQASLRFKSRTRPDFSELENYLAEKLSSFRGKAEKVLLGCSHYVYVRKEVKRILGDAEYSDGNDVLTDKVRRDIMPFSAPEFFASDKKLPPVSFVFTGCDESAKYLWMLSRLHTEYVPEIFKNKTLSP</sequence>
<protein>
    <recommendedName>
        <fullName evidence="3">Glutamate racemase</fullName>
    </recommendedName>
</protein>
<dbReference type="Gene3D" id="3.40.50.1860">
    <property type="match status" value="2"/>
</dbReference>
<dbReference type="InterPro" id="IPR001920">
    <property type="entry name" value="Asp/Glu_race"/>
</dbReference>
<reference evidence="1" key="1">
    <citation type="submission" date="2020-10" db="EMBL/GenBank/DDBJ databases">
        <authorList>
            <person name="Gilroy R."/>
        </authorList>
    </citation>
    <scope>NUCLEOTIDE SEQUENCE</scope>
    <source>
        <strain evidence="1">1063</strain>
    </source>
</reference>
<evidence type="ECO:0000313" key="2">
    <source>
        <dbReference type="Proteomes" id="UP000824088"/>
    </source>
</evidence>
<comment type="caution">
    <text evidence="1">The sequence shown here is derived from an EMBL/GenBank/DDBJ whole genome shotgun (WGS) entry which is preliminary data.</text>
</comment>
<dbReference type="AlphaFoldDB" id="A0A9D1L1W6"/>